<gene>
    <name evidence="8" type="ORF">R5R35_004272</name>
</gene>
<dbReference type="InterPro" id="IPR000873">
    <property type="entry name" value="AMP-dep_synth/lig_dom"/>
</dbReference>
<dbReference type="Pfam" id="PF13193">
    <property type="entry name" value="AMP-binding_C"/>
    <property type="match status" value="1"/>
</dbReference>
<dbReference type="SUPFAM" id="SSF56801">
    <property type="entry name" value="Acetyl-CoA synthetase-like"/>
    <property type="match status" value="1"/>
</dbReference>
<feature type="domain" description="AMP-binding enzyme C-terminal" evidence="7">
    <location>
        <begin position="458"/>
        <end position="533"/>
    </location>
</feature>
<dbReference type="AlphaFoldDB" id="A0AAN9VWT8"/>
<feature type="region of interest" description="Disordered" evidence="5">
    <location>
        <begin position="1"/>
        <end position="26"/>
    </location>
</feature>
<dbReference type="GO" id="GO:0016405">
    <property type="term" value="F:CoA-ligase activity"/>
    <property type="evidence" value="ECO:0007669"/>
    <property type="project" value="TreeGrafter"/>
</dbReference>
<feature type="domain" description="AMP-dependent synthetase/ligase" evidence="6">
    <location>
        <begin position="49"/>
        <end position="406"/>
    </location>
</feature>
<comment type="caution">
    <text evidence="8">The sequence shown here is derived from an EMBL/GenBank/DDBJ whole genome shotgun (WGS) entry which is preliminary data.</text>
</comment>
<feature type="compositionally biased region" description="Acidic residues" evidence="5">
    <location>
        <begin position="1"/>
        <end position="17"/>
    </location>
</feature>
<keyword evidence="3" id="KW-0436">Ligase</keyword>
<dbReference type="InterPro" id="IPR045851">
    <property type="entry name" value="AMP-bd_C_sf"/>
</dbReference>
<protein>
    <submittedName>
        <fullName evidence="8">Uncharacterized protein</fullName>
    </submittedName>
</protein>
<dbReference type="Pfam" id="PF00501">
    <property type="entry name" value="AMP-binding"/>
    <property type="match status" value="1"/>
</dbReference>
<dbReference type="PANTHER" id="PTHR24096:SF149">
    <property type="entry name" value="AMP-BINDING DOMAIN-CONTAINING PROTEIN-RELATED"/>
    <property type="match status" value="1"/>
</dbReference>
<dbReference type="PANTHER" id="PTHR24096">
    <property type="entry name" value="LONG-CHAIN-FATTY-ACID--COA LIGASE"/>
    <property type="match status" value="1"/>
</dbReference>
<organism evidence="8 9">
    <name type="scientific">Gryllus longicercus</name>
    <dbReference type="NCBI Taxonomy" id="2509291"/>
    <lineage>
        <taxon>Eukaryota</taxon>
        <taxon>Metazoa</taxon>
        <taxon>Ecdysozoa</taxon>
        <taxon>Arthropoda</taxon>
        <taxon>Hexapoda</taxon>
        <taxon>Insecta</taxon>
        <taxon>Pterygota</taxon>
        <taxon>Neoptera</taxon>
        <taxon>Polyneoptera</taxon>
        <taxon>Orthoptera</taxon>
        <taxon>Ensifera</taxon>
        <taxon>Gryllidea</taxon>
        <taxon>Grylloidea</taxon>
        <taxon>Gryllidae</taxon>
        <taxon>Gryllinae</taxon>
        <taxon>Gryllus</taxon>
    </lineage>
</organism>
<dbReference type="Proteomes" id="UP001378592">
    <property type="component" value="Unassembled WGS sequence"/>
</dbReference>
<dbReference type="EMBL" id="JAZDUA010000018">
    <property type="protein sequence ID" value="KAK7872965.1"/>
    <property type="molecule type" value="Genomic_DNA"/>
</dbReference>
<sequence length="548" mass="59795">MGPAEECDDAPPEALEEGELRGPMDGYPRVRDCLTRPLAQRLMEGLQARGDDVIQVYPREGVSWTARQVLQRGLQLAAGMQMLGVKPGDRVTMVCGRHPEYGPLYFATLAVGAAWAPLNHTFDDGDLRLLLGIVEPRVVLAEREVADRLRPLLAELQSPSTLAVLCEGEEWAALATDAAPDTWPPLPPPPADPRGAIAVVACSSGTSGLPKACHSSHFAVFGALSIFTRDESLDGISDTMVFTSPGFWVTGIWFTLLTMVHRTRLVYEYGCDEHQFLEAIEKNRPPVIFTANNFLLSVAKVHEASKPRRDLSSLRSMLTGGAAISRQAEEFAASIMGAEVFNMYGMTELNGGIGMTKRSQSKPGSVGTLGALLRCRVVDAATGRVCGPHEEGELRFKGPMLAQGYLKNPQASAELFDATGWLRTGDLGLYDEDGFFYITGRIKDTLKYRGVHVSPVDIEGVLEEHPAVHESAVVGVPDPVEQELPRAYVVLRPGAEVAEEELCRFVQERVAPHKWLRGGVVFLKELPKTTTGKISRAAIRKQFVLQQS</sequence>
<evidence type="ECO:0000256" key="2">
    <source>
        <dbReference type="ARBA" id="ARBA00006432"/>
    </source>
</evidence>
<evidence type="ECO:0000256" key="5">
    <source>
        <dbReference type="SAM" id="MobiDB-lite"/>
    </source>
</evidence>
<dbReference type="PROSITE" id="PS00455">
    <property type="entry name" value="AMP_BINDING"/>
    <property type="match status" value="1"/>
</dbReference>
<keyword evidence="9" id="KW-1185">Reference proteome</keyword>
<keyword evidence="4" id="KW-0576">Peroxisome</keyword>
<dbReference type="FunFam" id="3.30.300.30:FF:000007">
    <property type="entry name" value="4-coumarate--CoA ligase 2"/>
    <property type="match status" value="1"/>
</dbReference>
<evidence type="ECO:0000313" key="8">
    <source>
        <dbReference type="EMBL" id="KAK7872965.1"/>
    </source>
</evidence>
<dbReference type="InterPro" id="IPR042099">
    <property type="entry name" value="ANL_N_sf"/>
</dbReference>
<dbReference type="InterPro" id="IPR025110">
    <property type="entry name" value="AMP-bd_C"/>
</dbReference>
<evidence type="ECO:0000259" key="7">
    <source>
        <dbReference type="Pfam" id="PF13193"/>
    </source>
</evidence>
<name>A0AAN9VWT8_9ORTH</name>
<comment type="subcellular location">
    <subcellularLocation>
        <location evidence="1">Peroxisome</location>
    </subcellularLocation>
</comment>
<dbReference type="InterPro" id="IPR020845">
    <property type="entry name" value="AMP-binding_CS"/>
</dbReference>
<dbReference type="Gene3D" id="3.30.300.30">
    <property type="match status" value="1"/>
</dbReference>
<evidence type="ECO:0000256" key="4">
    <source>
        <dbReference type="ARBA" id="ARBA00023140"/>
    </source>
</evidence>
<comment type="similarity">
    <text evidence="2">Belongs to the ATP-dependent AMP-binding enzyme family.</text>
</comment>
<dbReference type="Gene3D" id="3.40.50.12780">
    <property type="entry name" value="N-terminal domain of ligase-like"/>
    <property type="match status" value="1"/>
</dbReference>
<evidence type="ECO:0000313" key="9">
    <source>
        <dbReference type="Proteomes" id="UP001378592"/>
    </source>
</evidence>
<dbReference type="GO" id="GO:0005777">
    <property type="term" value="C:peroxisome"/>
    <property type="evidence" value="ECO:0007669"/>
    <property type="project" value="UniProtKB-SubCell"/>
</dbReference>
<reference evidence="8 9" key="1">
    <citation type="submission" date="2024-03" db="EMBL/GenBank/DDBJ databases">
        <title>The genome assembly and annotation of the cricket Gryllus longicercus Weissman &amp; Gray.</title>
        <authorList>
            <person name="Szrajer S."/>
            <person name="Gray D."/>
            <person name="Ylla G."/>
        </authorList>
    </citation>
    <scope>NUCLEOTIDE SEQUENCE [LARGE SCALE GENOMIC DNA]</scope>
    <source>
        <strain evidence="8">DAG 2021-001</strain>
        <tissue evidence="8">Whole body minus gut</tissue>
    </source>
</reference>
<proteinExistence type="inferred from homology"/>
<evidence type="ECO:0000256" key="3">
    <source>
        <dbReference type="ARBA" id="ARBA00022598"/>
    </source>
</evidence>
<evidence type="ECO:0000259" key="6">
    <source>
        <dbReference type="Pfam" id="PF00501"/>
    </source>
</evidence>
<accession>A0AAN9VWT8</accession>
<evidence type="ECO:0000256" key="1">
    <source>
        <dbReference type="ARBA" id="ARBA00004275"/>
    </source>
</evidence>